<protein>
    <submittedName>
        <fullName evidence="2">Uncharacterized protein</fullName>
    </submittedName>
</protein>
<dbReference type="OrthoDB" id="411823at2759"/>
<evidence type="ECO:0000256" key="1">
    <source>
        <dbReference type="SAM" id="MobiDB-lite"/>
    </source>
</evidence>
<evidence type="ECO:0000313" key="2">
    <source>
        <dbReference type="EMBL" id="POS82030.1"/>
    </source>
</evidence>
<sequence length="118" mass="13181">MYGRVPLGRNSQIYDAEILGAVSGLRAACVKGESQNRSSTKAMPNITCSTKSAQFRPVTACSHWMARFARNVFVCLDNEEAAIRLHTDSPTPSSSTQIQEFQSLRRIWSERERPTTTD</sequence>
<organism evidence="2 3">
    <name type="scientific">Erysiphe pulchra</name>
    <dbReference type="NCBI Taxonomy" id="225359"/>
    <lineage>
        <taxon>Eukaryota</taxon>
        <taxon>Fungi</taxon>
        <taxon>Dikarya</taxon>
        <taxon>Ascomycota</taxon>
        <taxon>Pezizomycotina</taxon>
        <taxon>Leotiomycetes</taxon>
        <taxon>Erysiphales</taxon>
        <taxon>Erysiphaceae</taxon>
        <taxon>Erysiphe</taxon>
    </lineage>
</organism>
<reference evidence="2 3" key="1">
    <citation type="submission" date="2017-10" db="EMBL/GenBank/DDBJ databases">
        <title>Development of genomic resources for the powdery mildew, Erysiphe pulchra.</title>
        <authorList>
            <person name="Wadl P.A."/>
            <person name="Mack B.M."/>
            <person name="Moore G."/>
            <person name="Beltz S.B."/>
        </authorList>
    </citation>
    <scope>NUCLEOTIDE SEQUENCE [LARGE SCALE GENOMIC DNA]</scope>
    <source>
        <strain evidence="2">Cflorida</strain>
    </source>
</reference>
<gene>
    <name evidence="2" type="ORF">EPUL_005665</name>
</gene>
<keyword evidence="3" id="KW-1185">Reference proteome</keyword>
<comment type="caution">
    <text evidence="2">The sequence shown here is derived from an EMBL/GenBank/DDBJ whole genome shotgun (WGS) entry which is preliminary data.</text>
</comment>
<dbReference type="EMBL" id="PEDP01004808">
    <property type="protein sequence ID" value="POS82030.1"/>
    <property type="molecule type" value="Genomic_DNA"/>
</dbReference>
<feature type="region of interest" description="Disordered" evidence="1">
    <location>
        <begin position="86"/>
        <end position="118"/>
    </location>
</feature>
<evidence type="ECO:0000313" key="3">
    <source>
        <dbReference type="Proteomes" id="UP000237438"/>
    </source>
</evidence>
<feature type="non-terminal residue" evidence="2">
    <location>
        <position position="118"/>
    </location>
</feature>
<dbReference type="AlphaFoldDB" id="A0A2S4PJ10"/>
<accession>A0A2S4PJ10</accession>
<feature type="compositionally biased region" description="Polar residues" evidence="1">
    <location>
        <begin position="88"/>
        <end position="102"/>
    </location>
</feature>
<feature type="compositionally biased region" description="Basic and acidic residues" evidence="1">
    <location>
        <begin position="107"/>
        <end position="118"/>
    </location>
</feature>
<dbReference type="Proteomes" id="UP000237438">
    <property type="component" value="Unassembled WGS sequence"/>
</dbReference>
<proteinExistence type="predicted"/>
<name>A0A2S4PJ10_9PEZI</name>